<dbReference type="Proteomes" id="UP000762676">
    <property type="component" value="Unassembled WGS sequence"/>
</dbReference>
<proteinExistence type="predicted"/>
<evidence type="ECO:0000313" key="13">
    <source>
        <dbReference type="Proteomes" id="UP000762676"/>
    </source>
</evidence>
<gene>
    <name evidence="12" type="ORF">ElyMa_002993600</name>
</gene>
<reference evidence="12 13" key="1">
    <citation type="journal article" date="2021" name="Elife">
        <title>Chloroplast acquisition without the gene transfer in kleptoplastic sea slugs, Plakobranchus ocellatus.</title>
        <authorList>
            <person name="Maeda T."/>
            <person name="Takahashi S."/>
            <person name="Yoshida T."/>
            <person name="Shimamura S."/>
            <person name="Takaki Y."/>
            <person name="Nagai Y."/>
            <person name="Toyoda A."/>
            <person name="Suzuki Y."/>
            <person name="Arimoto A."/>
            <person name="Ishii H."/>
            <person name="Satoh N."/>
            <person name="Nishiyama T."/>
            <person name="Hasebe M."/>
            <person name="Maruyama T."/>
            <person name="Minagawa J."/>
            <person name="Obokata J."/>
            <person name="Shigenobu S."/>
        </authorList>
    </citation>
    <scope>NUCLEOTIDE SEQUENCE [LARGE SCALE GENOMIC DNA]</scope>
</reference>
<dbReference type="PANTHER" id="PTHR24248:SF199">
    <property type="entry name" value="IP13425P-RELATED"/>
    <property type="match status" value="1"/>
</dbReference>
<keyword evidence="6 10" id="KW-0472">Membrane</keyword>
<feature type="domain" description="G-protein coupled receptors family 1 profile" evidence="11">
    <location>
        <begin position="131"/>
        <end position="666"/>
    </location>
</feature>
<protein>
    <submittedName>
        <fullName evidence="12">5-HT4 receptor</fullName>
    </submittedName>
</protein>
<dbReference type="Gene3D" id="1.20.1070.10">
    <property type="entry name" value="Rhodopsin 7-helix transmembrane proteins"/>
    <property type="match status" value="2"/>
</dbReference>
<feature type="transmembrane region" description="Helical" evidence="10">
    <location>
        <begin position="647"/>
        <end position="669"/>
    </location>
</feature>
<dbReference type="InterPro" id="IPR017452">
    <property type="entry name" value="GPCR_Rhodpsn_7TM"/>
</dbReference>
<comment type="caution">
    <text evidence="12">The sequence shown here is derived from an EMBL/GenBank/DDBJ whole genome shotgun (WGS) entry which is preliminary data.</text>
</comment>
<dbReference type="EMBL" id="BMAT01006172">
    <property type="protein sequence ID" value="GFS07612.1"/>
    <property type="molecule type" value="Genomic_DNA"/>
</dbReference>
<dbReference type="GO" id="GO:0004993">
    <property type="term" value="F:G protein-coupled serotonin receptor activity"/>
    <property type="evidence" value="ECO:0007669"/>
    <property type="project" value="UniProtKB-ARBA"/>
</dbReference>
<dbReference type="PANTHER" id="PTHR24248">
    <property type="entry name" value="ADRENERGIC RECEPTOR-RELATED G-PROTEIN COUPLED RECEPTOR"/>
    <property type="match status" value="1"/>
</dbReference>
<dbReference type="PROSITE" id="PS50262">
    <property type="entry name" value="G_PROTEIN_RECEP_F1_2"/>
    <property type="match status" value="1"/>
</dbReference>
<keyword evidence="8 12" id="KW-0675">Receptor</keyword>
<comment type="subcellular location">
    <subcellularLocation>
        <location evidence="1">Cell membrane</location>
        <topology evidence="1">Multi-pass membrane protein</topology>
    </subcellularLocation>
</comment>
<evidence type="ECO:0000313" key="12">
    <source>
        <dbReference type="EMBL" id="GFS07612.1"/>
    </source>
</evidence>
<organism evidence="12 13">
    <name type="scientific">Elysia marginata</name>
    <dbReference type="NCBI Taxonomy" id="1093978"/>
    <lineage>
        <taxon>Eukaryota</taxon>
        <taxon>Metazoa</taxon>
        <taxon>Spiralia</taxon>
        <taxon>Lophotrochozoa</taxon>
        <taxon>Mollusca</taxon>
        <taxon>Gastropoda</taxon>
        <taxon>Heterobranchia</taxon>
        <taxon>Euthyneura</taxon>
        <taxon>Panpulmonata</taxon>
        <taxon>Sacoglossa</taxon>
        <taxon>Placobranchoidea</taxon>
        <taxon>Plakobranchidae</taxon>
        <taxon>Elysia</taxon>
    </lineage>
</organism>
<dbReference type="GO" id="GO:0043410">
    <property type="term" value="P:positive regulation of MAPK cascade"/>
    <property type="evidence" value="ECO:0007669"/>
    <property type="project" value="TreeGrafter"/>
</dbReference>
<evidence type="ECO:0000256" key="2">
    <source>
        <dbReference type="ARBA" id="ARBA00022475"/>
    </source>
</evidence>
<dbReference type="GO" id="GO:0005886">
    <property type="term" value="C:plasma membrane"/>
    <property type="evidence" value="ECO:0007669"/>
    <property type="project" value="UniProtKB-SubCell"/>
</dbReference>
<keyword evidence="9" id="KW-0807">Transducer</keyword>
<keyword evidence="5" id="KW-0297">G-protein coupled receptor</keyword>
<evidence type="ECO:0000256" key="1">
    <source>
        <dbReference type="ARBA" id="ARBA00004651"/>
    </source>
</evidence>
<evidence type="ECO:0000256" key="3">
    <source>
        <dbReference type="ARBA" id="ARBA00022692"/>
    </source>
</evidence>
<evidence type="ECO:0000256" key="8">
    <source>
        <dbReference type="ARBA" id="ARBA00023170"/>
    </source>
</evidence>
<feature type="transmembrane region" description="Helical" evidence="10">
    <location>
        <begin position="213"/>
        <end position="235"/>
    </location>
</feature>
<dbReference type="InterPro" id="IPR000276">
    <property type="entry name" value="GPCR_Rhodpsn"/>
</dbReference>
<keyword evidence="7" id="KW-1015">Disulfide bond</keyword>
<evidence type="ECO:0000256" key="4">
    <source>
        <dbReference type="ARBA" id="ARBA00022989"/>
    </source>
</evidence>
<sequence>MLVRKNLLLATVKRRKLAWFGHVTRHDSLSKTILQGTVEGKRRRGRQKKAWCDNIKEWTGMAMYELVSATPPTLDLKDDFNESTTQHFKQLAWCHDLQGSDFIYTPTLYTTATRHSIAVAFIFLIIVTVIGNAFVIITVVVDKPLPKITRALVRCIVHSFRVDRKLPKQVVSMAASDILVALCGELQSVVTMLTTDAWVLSDLLCEVFTSADLYFSLSGILHIVCLAGDRYLAICYPFKYNRIDRKYLVVSVVCAWTLPLLFSFVPILSHWHRLGLSELYACLEGLEVHVCTMIPNKEFSTTTFIIMFGLPSIVMGFCYSQIYRTAMVHKEKMSTVTLGSYSSVQAKHSPNDLTPTEADETRCDHVKYTNVKDLQTVESRKGEMKQNHKIKSITFDGILFSEPCTFIPHISVSDPGIMLTEEKAEYVSLHRGTIQRSSYPGLTRSYRDMHFNSICKCPSMYHLSDYVSNPIFTRHHTVNFTMKSSSSNMSTRSYKTSPECNAAFSLASIPDKEEQFDSIQSDRTRWDYHLEENNEQHSCKHSPQNALPETKVLLKSGRRSEAGNGPLLPSSAYRHVKICDRLEKIHKQLKKNRCHLKFPKHGFLGEDFRTARSISIIIVCFAVTWCPYWITMLIMPYLGPGAVPDPLIGACLWLAYVGSALNPFVYYFSNNSVKKGIKKRFLRFINNR</sequence>
<accession>A0AAV4IF57</accession>
<keyword evidence="13" id="KW-1185">Reference proteome</keyword>
<dbReference type="Pfam" id="PF00001">
    <property type="entry name" value="7tm_1"/>
    <property type="match status" value="1"/>
</dbReference>
<keyword evidence="3 10" id="KW-0812">Transmembrane</keyword>
<evidence type="ECO:0000256" key="6">
    <source>
        <dbReference type="ARBA" id="ARBA00023136"/>
    </source>
</evidence>
<feature type="transmembrane region" description="Helical" evidence="10">
    <location>
        <begin position="247"/>
        <end position="268"/>
    </location>
</feature>
<evidence type="ECO:0000256" key="5">
    <source>
        <dbReference type="ARBA" id="ARBA00023040"/>
    </source>
</evidence>
<feature type="transmembrane region" description="Helical" evidence="10">
    <location>
        <begin position="614"/>
        <end position="635"/>
    </location>
</feature>
<keyword evidence="2" id="KW-1003">Cell membrane</keyword>
<evidence type="ECO:0000259" key="11">
    <source>
        <dbReference type="PROSITE" id="PS50262"/>
    </source>
</evidence>
<feature type="transmembrane region" description="Helical" evidence="10">
    <location>
        <begin position="117"/>
        <end position="141"/>
    </location>
</feature>
<evidence type="ECO:0000256" key="10">
    <source>
        <dbReference type="SAM" id="Phobius"/>
    </source>
</evidence>
<feature type="transmembrane region" description="Helical" evidence="10">
    <location>
        <begin position="303"/>
        <end position="323"/>
    </location>
</feature>
<name>A0AAV4IF57_9GAST</name>
<dbReference type="GO" id="GO:0071880">
    <property type="term" value="P:adenylate cyclase-activating adrenergic receptor signaling pathway"/>
    <property type="evidence" value="ECO:0007669"/>
    <property type="project" value="TreeGrafter"/>
</dbReference>
<dbReference type="PRINTS" id="PR00237">
    <property type="entry name" value="GPCRRHODOPSN"/>
</dbReference>
<dbReference type="AlphaFoldDB" id="A0AAV4IF57"/>
<keyword evidence="4 10" id="KW-1133">Transmembrane helix</keyword>
<dbReference type="SUPFAM" id="SSF81321">
    <property type="entry name" value="Family A G protein-coupled receptor-like"/>
    <property type="match status" value="1"/>
</dbReference>
<evidence type="ECO:0000256" key="7">
    <source>
        <dbReference type="ARBA" id="ARBA00023157"/>
    </source>
</evidence>
<evidence type="ECO:0000256" key="9">
    <source>
        <dbReference type="ARBA" id="ARBA00023224"/>
    </source>
</evidence>